<dbReference type="InterPro" id="IPR036412">
    <property type="entry name" value="HAD-like_sf"/>
</dbReference>
<dbReference type="Gene3D" id="1.20.1110.10">
    <property type="entry name" value="Calcium-transporting ATPase, transmembrane domain"/>
    <property type="match status" value="1"/>
</dbReference>
<keyword evidence="4" id="KW-1133">Transmembrane helix</keyword>
<dbReference type="FunFam" id="3.40.50.1000:FF:000193">
    <property type="entry name" value="Plasma membrane calcium-transporting ATPase 2"/>
    <property type="match status" value="1"/>
</dbReference>
<dbReference type="PRINTS" id="PR00119">
    <property type="entry name" value="CATATPASE"/>
</dbReference>
<keyword evidence="7" id="KW-1185">Reference proteome</keyword>
<dbReference type="Pfam" id="PF00702">
    <property type="entry name" value="Hydrolase"/>
    <property type="match status" value="1"/>
</dbReference>
<comment type="caution">
    <text evidence="6">The sequence shown here is derived from an EMBL/GenBank/DDBJ whole genome shotgun (WGS) entry which is preliminary data.</text>
</comment>
<gene>
    <name evidence="6" type="ORF">LWI29_005930</name>
</gene>
<dbReference type="PANTHER" id="PTHR24093:SF434">
    <property type="entry name" value="CALCIUM-TRANSPORTING ATPASE 13, PLASMA MEMBRANE-TYPE-RELATED"/>
    <property type="match status" value="1"/>
</dbReference>
<dbReference type="NCBIfam" id="TIGR01494">
    <property type="entry name" value="ATPase_P-type"/>
    <property type="match status" value="1"/>
</dbReference>
<dbReference type="SUPFAM" id="SSF56784">
    <property type="entry name" value="HAD-like"/>
    <property type="match status" value="1"/>
</dbReference>
<comment type="subcellular location">
    <subcellularLocation>
        <location evidence="1">Membrane</location>
    </subcellularLocation>
</comment>
<dbReference type="InterPro" id="IPR001757">
    <property type="entry name" value="P_typ_ATPase"/>
</dbReference>
<dbReference type="Gene3D" id="3.40.50.1000">
    <property type="entry name" value="HAD superfamily/HAD-like"/>
    <property type="match status" value="1"/>
</dbReference>
<evidence type="ECO:0000256" key="5">
    <source>
        <dbReference type="ARBA" id="ARBA00023136"/>
    </source>
</evidence>
<dbReference type="GO" id="GO:0016887">
    <property type="term" value="F:ATP hydrolysis activity"/>
    <property type="evidence" value="ECO:0007669"/>
    <property type="project" value="InterPro"/>
</dbReference>
<dbReference type="PRINTS" id="PR00120">
    <property type="entry name" value="HATPASE"/>
</dbReference>
<evidence type="ECO:0000313" key="6">
    <source>
        <dbReference type="EMBL" id="KAK0606901.1"/>
    </source>
</evidence>
<reference evidence="6" key="2">
    <citation type="submission" date="2023-06" db="EMBL/GenBank/DDBJ databases">
        <authorList>
            <person name="Swenson N.G."/>
            <person name="Wegrzyn J.L."/>
            <person name="Mcevoy S.L."/>
        </authorList>
    </citation>
    <scope>NUCLEOTIDE SEQUENCE</scope>
    <source>
        <strain evidence="6">NS2018</strain>
        <tissue evidence="6">Leaf</tissue>
    </source>
</reference>
<dbReference type="AlphaFoldDB" id="A0AA39SXG0"/>
<name>A0AA39SXG0_ACESA</name>
<dbReference type="Gene3D" id="3.40.1110.10">
    <property type="entry name" value="Calcium-transporting ATPase, cytoplasmic domain N"/>
    <property type="match status" value="1"/>
</dbReference>
<organism evidence="6 7">
    <name type="scientific">Acer saccharum</name>
    <name type="common">Sugar maple</name>
    <dbReference type="NCBI Taxonomy" id="4024"/>
    <lineage>
        <taxon>Eukaryota</taxon>
        <taxon>Viridiplantae</taxon>
        <taxon>Streptophyta</taxon>
        <taxon>Embryophyta</taxon>
        <taxon>Tracheophyta</taxon>
        <taxon>Spermatophyta</taxon>
        <taxon>Magnoliopsida</taxon>
        <taxon>eudicotyledons</taxon>
        <taxon>Gunneridae</taxon>
        <taxon>Pentapetalae</taxon>
        <taxon>rosids</taxon>
        <taxon>malvids</taxon>
        <taxon>Sapindales</taxon>
        <taxon>Sapindaceae</taxon>
        <taxon>Hippocastanoideae</taxon>
        <taxon>Acereae</taxon>
        <taxon>Acer</taxon>
    </lineage>
</organism>
<dbReference type="EMBL" id="JAUESC010000001">
    <property type="protein sequence ID" value="KAK0606901.1"/>
    <property type="molecule type" value="Genomic_DNA"/>
</dbReference>
<dbReference type="InterPro" id="IPR023299">
    <property type="entry name" value="ATPase_P-typ_cyto_dom_N"/>
</dbReference>
<evidence type="ECO:0000256" key="3">
    <source>
        <dbReference type="ARBA" id="ARBA00022842"/>
    </source>
</evidence>
<protein>
    <submittedName>
        <fullName evidence="6">Uncharacterized protein</fullName>
    </submittedName>
</protein>
<evidence type="ECO:0000256" key="2">
    <source>
        <dbReference type="ARBA" id="ARBA00022692"/>
    </source>
</evidence>
<dbReference type="GO" id="GO:0005524">
    <property type="term" value="F:ATP binding"/>
    <property type="evidence" value="ECO:0007669"/>
    <property type="project" value="InterPro"/>
</dbReference>
<dbReference type="Proteomes" id="UP001168877">
    <property type="component" value="Unassembled WGS sequence"/>
</dbReference>
<evidence type="ECO:0000313" key="7">
    <source>
        <dbReference type="Proteomes" id="UP001168877"/>
    </source>
</evidence>
<dbReference type="InterPro" id="IPR023214">
    <property type="entry name" value="HAD_sf"/>
</dbReference>
<dbReference type="GO" id="GO:0005886">
    <property type="term" value="C:plasma membrane"/>
    <property type="evidence" value="ECO:0007669"/>
    <property type="project" value="TreeGrafter"/>
</dbReference>
<dbReference type="PANTHER" id="PTHR24093">
    <property type="entry name" value="CATION TRANSPORTING ATPASE"/>
    <property type="match status" value="1"/>
</dbReference>
<sequence length="241" mass="26397">MFLSFDTIKITTYIAFAHKQVSEEENDNADYLKRLDEDNLSLLGLVGIKDPCHPGAKKAVEDCQHARVNVKMITGDNVFTVRAIATECGILKPNQDLSSGAVVEGEEFRNYTHEVRMENVERIRVMARSSPFDKLLMVQCLKLKGHVVAVTGDGTNDAPALKEVDIGLSMGIQGNEVAKESSDIVILDDNFSSVATVLRWGRCVYTNVHKFIQFQLTVNVAALVINFVAAVSAGEVPVTAV</sequence>
<keyword evidence="5" id="KW-0472">Membrane</keyword>
<reference evidence="6" key="1">
    <citation type="journal article" date="2022" name="Plant J.">
        <title>Strategies of tolerance reflected in two North American maple genomes.</title>
        <authorList>
            <person name="McEvoy S.L."/>
            <person name="Sezen U.U."/>
            <person name="Trouern-Trend A."/>
            <person name="McMahon S.M."/>
            <person name="Schaberg P.G."/>
            <person name="Yang J."/>
            <person name="Wegrzyn J.L."/>
            <person name="Swenson N.G."/>
        </authorList>
    </citation>
    <scope>NUCLEOTIDE SEQUENCE</scope>
    <source>
        <strain evidence="6">NS2018</strain>
    </source>
</reference>
<evidence type="ECO:0000256" key="1">
    <source>
        <dbReference type="ARBA" id="ARBA00004370"/>
    </source>
</evidence>
<dbReference type="GO" id="GO:0005388">
    <property type="term" value="F:P-type calcium transporter activity"/>
    <property type="evidence" value="ECO:0007669"/>
    <property type="project" value="TreeGrafter"/>
</dbReference>
<keyword evidence="2" id="KW-0812">Transmembrane</keyword>
<proteinExistence type="predicted"/>
<evidence type="ECO:0000256" key="4">
    <source>
        <dbReference type="ARBA" id="ARBA00022989"/>
    </source>
</evidence>
<accession>A0AA39SXG0</accession>
<keyword evidence="3" id="KW-0460">Magnesium</keyword>